<keyword evidence="1" id="KW-1133">Transmembrane helix</keyword>
<dbReference type="InterPro" id="IPR025618">
    <property type="entry name" value="YtpI"/>
</dbReference>
<keyword evidence="1" id="KW-0812">Transmembrane</keyword>
<dbReference type="Pfam" id="PF14007">
    <property type="entry name" value="YtpI"/>
    <property type="match status" value="1"/>
</dbReference>
<feature type="transmembrane region" description="Helical" evidence="1">
    <location>
        <begin position="61"/>
        <end position="81"/>
    </location>
</feature>
<sequence length="105" mass="12494">MPTFIILIVLSFILFLFYRIKAFRINQPYRKKWTITKAKICLGVFLIVFGGNWLFVHPSTITAVICGIFILYGIFIVIYSIKEYRFYWPRMVEEAKRQSTVNSDR</sequence>
<feature type="transmembrane region" description="Helical" evidence="1">
    <location>
        <begin position="35"/>
        <end position="55"/>
    </location>
</feature>
<name>A0ABV9GNR3_9BACL</name>
<dbReference type="Proteomes" id="UP001596022">
    <property type="component" value="Unassembled WGS sequence"/>
</dbReference>
<protein>
    <submittedName>
        <fullName evidence="2">YtpI family protein</fullName>
    </submittedName>
</protein>
<accession>A0ABV9GNR3</accession>
<gene>
    <name evidence="2" type="ORF">ACFO4N_05920</name>
</gene>
<dbReference type="EMBL" id="JBHSFW010000001">
    <property type="protein sequence ID" value="MFC4618265.1"/>
    <property type="molecule type" value="Genomic_DNA"/>
</dbReference>
<evidence type="ECO:0000256" key="1">
    <source>
        <dbReference type="SAM" id="Phobius"/>
    </source>
</evidence>
<comment type="caution">
    <text evidence="2">The sequence shown here is derived from an EMBL/GenBank/DDBJ whole genome shotgun (WGS) entry which is preliminary data.</text>
</comment>
<keyword evidence="3" id="KW-1185">Reference proteome</keyword>
<proteinExistence type="predicted"/>
<organism evidence="2 3">
    <name type="scientific">Camelliibacillus cellulosilyticus</name>
    <dbReference type="NCBI Taxonomy" id="2174486"/>
    <lineage>
        <taxon>Bacteria</taxon>
        <taxon>Bacillati</taxon>
        <taxon>Bacillota</taxon>
        <taxon>Bacilli</taxon>
        <taxon>Bacillales</taxon>
        <taxon>Sporolactobacillaceae</taxon>
        <taxon>Camelliibacillus</taxon>
    </lineage>
</organism>
<evidence type="ECO:0000313" key="2">
    <source>
        <dbReference type="EMBL" id="MFC4618265.1"/>
    </source>
</evidence>
<reference evidence="3" key="1">
    <citation type="journal article" date="2019" name="Int. J. Syst. Evol. Microbiol.">
        <title>The Global Catalogue of Microorganisms (GCM) 10K type strain sequencing project: providing services to taxonomists for standard genome sequencing and annotation.</title>
        <authorList>
            <consortium name="The Broad Institute Genomics Platform"/>
            <consortium name="The Broad Institute Genome Sequencing Center for Infectious Disease"/>
            <person name="Wu L."/>
            <person name="Ma J."/>
        </authorList>
    </citation>
    <scope>NUCLEOTIDE SEQUENCE [LARGE SCALE GENOMIC DNA]</scope>
    <source>
        <strain evidence="3">CGMCC 1.16306</strain>
    </source>
</reference>
<feature type="transmembrane region" description="Helical" evidence="1">
    <location>
        <begin position="6"/>
        <end position="23"/>
    </location>
</feature>
<evidence type="ECO:0000313" key="3">
    <source>
        <dbReference type="Proteomes" id="UP001596022"/>
    </source>
</evidence>
<keyword evidence="1" id="KW-0472">Membrane</keyword>
<dbReference type="RefSeq" id="WP_376845264.1">
    <property type="nucleotide sequence ID" value="NZ_JBHSFW010000001.1"/>
</dbReference>